<keyword evidence="3" id="KW-1185">Reference proteome</keyword>
<gene>
    <name evidence="2" type="ORF">IPOD504_LOCUS12163</name>
</gene>
<accession>A0ABN8IP75</accession>
<dbReference type="Proteomes" id="UP000837857">
    <property type="component" value="Chromosome 3"/>
</dbReference>
<proteinExistence type="predicted"/>
<evidence type="ECO:0000313" key="3">
    <source>
        <dbReference type="Proteomes" id="UP000837857"/>
    </source>
</evidence>
<sequence>MDSSAAQFHGRVGAKTRVLESNRTSKGRRFRHNSISLARYPRHYAYKMRLSRTPALGERTKGGVVPSYCRTPLVVQPKKYFEYTDGSPSRVQWGALRSA</sequence>
<reference evidence="2" key="1">
    <citation type="submission" date="2022-03" db="EMBL/GenBank/DDBJ databases">
        <authorList>
            <person name="Martin H S."/>
        </authorList>
    </citation>
    <scope>NUCLEOTIDE SEQUENCE</scope>
</reference>
<dbReference type="EMBL" id="OW152815">
    <property type="protein sequence ID" value="CAH2062762.1"/>
    <property type="molecule type" value="Genomic_DNA"/>
</dbReference>
<evidence type="ECO:0000256" key="1">
    <source>
        <dbReference type="SAM" id="MobiDB-lite"/>
    </source>
</evidence>
<evidence type="ECO:0000313" key="2">
    <source>
        <dbReference type="EMBL" id="CAH2062762.1"/>
    </source>
</evidence>
<feature type="non-terminal residue" evidence="2">
    <location>
        <position position="99"/>
    </location>
</feature>
<name>A0ABN8IP75_9NEOP</name>
<protein>
    <submittedName>
        <fullName evidence="2">Uncharacterized protein</fullName>
    </submittedName>
</protein>
<feature type="region of interest" description="Disordered" evidence="1">
    <location>
        <begin position="1"/>
        <end position="31"/>
    </location>
</feature>
<organism evidence="2 3">
    <name type="scientific">Iphiclides podalirius</name>
    <name type="common">scarce swallowtail</name>
    <dbReference type="NCBI Taxonomy" id="110791"/>
    <lineage>
        <taxon>Eukaryota</taxon>
        <taxon>Metazoa</taxon>
        <taxon>Ecdysozoa</taxon>
        <taxon>Arthropoda</taxon>
        <taxon>Hexapoda</taxon>
        <taxon>Insecta</taxon>
        <taxon>Pterygota</taxon>
        <taxon>Neoptera</taxon>
        <taxon>Endopterygota</taxon>
        <taxon>Lepidoptera</taxon>
        <taxon>Glossata</taxon>
        <taxon>Ditrysia</taxon>
        <taxon>Papilionoidea</taxon>
        <taxon>Papilionidae</taxon>
        <taxon>Papilioninae</taxon>
        <taxon>Iphiclides</taxon>
    </lineage>
</organism>